<keyword evidence="1" id="KW-0472">Membrane</keyword>
<protein>
    <submittedName>
        <fullName evidence="2">Uncharacterized protein</fullName>
    </submittedName>
</protein>
<name>A0A0L8I115_OCTBM</name>
<dbReference type="AlphaFoldDB" id="A0A0L8I115"/>
<evidence type="ECO:0000256" key="1">
    <source>
        <dbReference type="SAM" id="Phobius"/>
    </source>
</evidence>
<gene>
    <name evidence="2" type="ORF">OCBIM_22000697mg</name>
</gene>
<keyword evidence="1" id="KW-0812">Transmembrane</keyword>
<accession>A0A0L8I115</accession>
<sequence length="166" mass="19256">YFPKKKTPVLLPHRCYLHFSYHSTVIPTSQLPHHCFYHSTAITILLLPYFYYHTSITTSVAIVLLFLPRCFTTSQLLPHFFATIPSQLLPYFCYYLQITATDAPDKTALLLPNHCYYHINAINYHIILIITALQLPHYCAYYHIALTTALLSHITITTTFRSLHIP</sequence>
<evidence type="ECO:0000313" key="2">
    <source>
        <dbReference type="EMBL" id="KOF94740.1"/>
    </source>
</evidence>
<organism evidence="2">
    <name type="scientific">Octopus bimaculoides</name>
    <name type="common">California two-spotted octopus</name>
    <dbReference type="NCBI Taxonomy" id="37653"/>
    <lineage>
        <taxon>Eukaryota</taxon>
        <taxon>Metazoa</taxon>
        <taxon>Spiralia</taxon>
        <taxon>Lophotrochozoa</taxon>
        <taxon>Mollusca</taxon>
        <taxon>Cephalopoda</taxon>
        <taxon>Coleoidea</taxon>
        <taxon>Octopodiformes</taxon>
        <taxon>Octopoda</taxon>
        <taxon>Incirrata</taxon>
        <taxon>Octopodidae</taxon>
        <taxon>Octopus</taxon>
    </lineage>
</organism>
<keyword evidence="1" id="KW-1133">Transmembrane helix</keyword>
<feature type="transmembrane region" description="Helical" evidence="1">
    <location>
        <begin position="141"/>
        <end position="160"/>
    </location>
</feature>
<feature type="transmembrane region" description="Helical" evidence="1">
    <location>
        <begin position="49"/>
        <end position="67"/>
    </location>
</feature>
<reference evidence="2" key="1">
    <citation type="submission" date="2015-07" db="EMBL/GenBank/DDBJ databases">
        <title>MeaNS - Measles Nucleotide Surveillance Program.</title>
        <authorList>
            <person name="Tran T."/>
            <person name="Druce J."/>
        </authorList>
    </citation>
    <scope>NUCLEOTIDE SEQUENCE</scope>
    <source>
        <strain evidence="2">UCB-OBI-ISO-001</strain>
        <tissue evidence="2">Gonad</tissue>
    </source>
</reference>
<feature type="non-terminal residue" evidence="2">
    <location>
        <position position="1"/>
    </location>
</feature>
<dbReference type="EMBL" id="KQ416877">
    <property type="protein sequence ID" value="KOF94740.1"/>
    <property type="molecule type" value="Genomic_DNA"/>
</dbReference>
<proteinExistence type="predicted"/>
<feature type="transmembrane region" description="Helical" evidence="1">
    <location>
        <begin position="115"/>
        <end position="135"/>
    </location>
</feature>